<dbReference type="PRINTS" id="PR00335">
    <property type="entry name" value="KUPTAKETRKA"/>
</dbReference>
<evidence type="ECO:0000313" key="10">
    <source>
        <dbReference type="Proteomes" id="UP000823638"/>
    </source>
</evidence>
<feature type="domain" description="RCK N-terminal" evidence="7">
    <location>
        <begin position="237"/>
        <end position="371"/>
    </location>
</feature>
<dbReference type="Gene3D" id="3.30.70.1450">
    <property type="entry name" value="Regulator of K+ conductance, C-terminal domain"/>
    <property type="match status" value="2"/>
</dbReference>
<dbReference type="SUPFAM" id="SSF51735">
    <property type="entry name" value="NAD(P)-binding Rossmann-fold domains"/>
    <property type="match status" value="2"/>
</dbReference>
<dbReference type="InterPro" id="IPR036291">
    <property type="entry name" value="NAD(P)-bd_dom_sf"/>
</dbReference>
<dbReference type="InterPro" id="IPR036721">
    <property type="entry name" value="RCK_C_sf"/>
</dbReference>
<keyword evidence="6" id="KW-0406">Ion transport</keyword>
<evidence type="ECO:0000313" key="9">
    <source>
        <dbReference type="EMBL" id="MBO8458695.1"/>
    </source>
</evidence>
<keyword evidence="3" id="KW-0633">Potassium transport</keyword>
<keyword evidence="2" id="KW-0813">Transport</keyword>
<evidence type="ECO:0000256" key="4">
    <source>
        <dbReference type="ARBA" id="ARBA00022958"/>
    </source>
</evidence>
<dbReference type="EMBL" id="JADIMM010000121">
    <property type="protein sequence ID" value="MBO8458695.1"/>
    <property type="molecule type" value="Genomic_DNA"/>
</dbReference>
<dbReference type="AlphaFoldDB" id="A0A9D9HRL7"/>
<name>A0A9D9HRL7_9SPIR</name>
<feature type="domain" description="RCK N-terminal" evidence="7">
    <location>
        <begin position="1"/>
        <end position="128"/>
    </location>
</feature>
<dbReference type="Pfam" id="PF02254">
    <property type="entry name" value="TrkA_N"/>
    <property type="match status" value="2"/>
</dbReference>
<keyword evidence="5" id="KW-0520">NAD</keyword>
<evidence type="ECO:0000256" key="2">
    <source>
        <dbReference type="ARBA" id="ARBA00022448"/>
    </source>
</evidence>
<evidence type="ECO:0000256" key="6">
    <source>
        <dbReference type="ARBA" id="ARBA00023065"/>
    </source>
</evidence>
<dbReference type="PANTHER" id="PTHR43833">
    <property type="entry name" value="POTASSIUM CHANNEL PROTEIN 2-RELATED-RELATED"/>
    <property type="match status" value="1"/>
</dbReference>
<dbReference type="SUPFAM" id="SSF116726">
    <property type="entry name" value="TrkA C-terminal domain-like"/>
    <property type="match status" value="2"/>
</dbReference>
<evidence type="ECO:0000256" key="3">
    <source>
        <dbReference type="ARBA" id="ARBA00022538"/>
    </source>
</evidence>
<dbReference type="GO" id="GO:0005886">
    <property type="term" value="C:plasma membrane"/>
    <property type="evidence" value="ECO:0007669"/>
    <property type="project" value="InterPro"/>
</dbReference>
<dbReference type="PANTHER" id="PTHR43833:SF5">
    <property type="entry name" value="TRK SYSTEM POTASSIUM UPTAKE PROTEIN TRKA"/>
    <property type="match status" value="1"/>
</dbReference>
<dbReference type="Pfam" id="PF02080">
    <property type="entry name" value="TrkA_C"/>
    <property type="match status" value="1"/>
</dbReference>
<organism evidence="9 10">
    <name type="scientific">Candidatus Gallitreponema excrementavium</name>
    <dbReference type="NCBI Taxonomy" id="2840840"/>
    <lineage>
        <taxon>Bacteria</taxon>
        <taxon>Pseudomonadati</taxon>
        <taxon>Spirochaetota</taxon>
        <taxon>Spirochaetia</taxon>
        <taxon>Spirochaetales</taxon>
        <taxon>Candidatus Gallitreponema</taxon>
    </lineage>
</organism>
<evidence type="ECO:0000256" key="1">
    <source>
        <dbReference type="ARBA" id="ARBA00017378"/>
    </source>
</evidence>
<feature type="domain" description="RCK C-terminal" evidence="8">
    <location>
        <begin position="391"/>
        <end position="475"/>
    </location>
</feature>
<gene>
    <name evidence="9" type="ORF">IAA81_10815</name>
</gene>
<evidence type="ECO:0000256" key="5">
    <source>
        <dbReference type="ARBA" id="ARBA00023027"/>
    </source>
</evidence>
<dbReference type="GO" id="GO:0015079">
    <property type="term" value="F:potassium ion transmembrane transporter activity"/>
    <property type="evidence" value="ECO:0007669"/>
    <property type="project" value="InterPro"/>
</dbReference>
<feature type="domain" description="RCK C-terminal" evidence="8">
    <location>
        <begin position="148"/>
        <end position="232"/>
    </location>
</feature>
<dbReference type="InterPro" id="IPR050721">
    <property type="entry name" value="Trk_Ktr_HKT_K-transport"/>
</dbReference>
<evidence type="ECO:0000259" key="7">
    <source>
        <dbReference type="PROSITE" id="PS51201"/>
    </source>
</evidence>
<keyword evidence="4" id="KW-0630">Potassium</keyword>
<protein>
    <recommendedName>
        <fullName evidence="1">Trk system potassium uptake protein TrkA</fullName>
    </recommendedName>
</protein>
<reference evidence="9" key="2">
    <citation type="journal article" date="2021" name="PeerJ">
        <title>Extensive microbial diversity within the chicken gut microbiome revealed by metagenomics and culture.</title>
        <authorList>
            <person name="Gilroy R."/>
            <person name="Ravi A."/>
            <person name="Getino M."/>
            <person name="Pursley I."/>
            <person name="Horton D.L."/>
            <person name="Alikhan N.F."/>
            <person name="Baker D."/>
            <person name="Gharbi K."/>
            <person name="Hall N."/>
            <person name="Watson M."/>
            <person name="Adriaenssens E.M."/>
            <person name="Foster-Nyarko E."/>
            <person name="Jarju S."/>
            <person name="Secka A."/>
            <person name="Antonio M."/>
            <person name="Oren A."/>
            <person name="Chaudhuri R.R."/>
            <person name="La Ragione R."/>
            <person name="Hildebrand F."/>
            <person name="Pallen M.J."/>
        </authorList>
    </citation>
    <scope>NUCLEOTIDE SEQUENCE</scope>
    <source>
        <strain evidence="9">10532</strain>
    </source>
</reference>
<dbReference type="PROSITE" id="PS51201">
    <property type="entry name" value="RCK_N"/>
    <property type="match status" value="2"/>
</dbReference>
<dbReference type="PROSITE" id="PS51202">
    <property type="entry name" value="RCK_C"/>
    <property type="match status" value="2"/>
</dbReference>
<dbReference type="InterPro" id="IPR006036">
    <property type="entry name" value="K_uptake_TrkA"/>
</dbReference>
<dbReference type="InterPro" id="IPR003148">
    <property type="entry name" value="RCK_N"/>
</dbReference>
<sequence length="476" mass="51811">MRIIIVGAGFTGIQLAKRLISEGNDIVIIEKEEDTVRHTLNFLDCMVIQATGNNLDTLIEAGIAKADALVAVTSSDEVNMITCSLVQSVYPELIKIARVRNDNYYSTYKKNYSSISSGKSLYGIDFMVHPDIEAAKAITTAVRHGAVTDVLEFENADYSVFCMTVEENSAFDGIEIQNIKKLTKDVPFLLAYVIKDGESSIPTGSTVLKSGDRIGILTNRDYVSEFLLLCGSDVGKIRKIAIVGAGRIGTLIANGIINPKKESVFSDFFGLRRKSRSEDLMIIESDPEKVKAASERFPDAKVFLADITDEGFVEEEVLGSVDLVIAATSNHELNMVTAAYLKSLGIEHTIALVASSNFAFMANNIGIDVAVPIKDAVVDSILGHLRGDSVTGIHSVSGGELEITEIILPEDWEETGTLLKEIAKPGLFVVLLVKKHNREEYFIPSGDTELVSNDKLVVLIHSENIVSVLETFGVTQ</sequence>
<accession>A0A9D9HRL7</accession>
<reference evidence="9" key="1">
    <citation type="submission" date="2020-10" db="EMBL/GenBank/DDBJ databases">
        <authorList>
            <person name="Gilroy R."/>
        </authorList>
    </citation>
    <scope>NUCLEOTIDE SEQUENCE</scope>
    <source>
        <strain evidence="9">10532</strain>
    </source>
</reference>
<proteinExistence type="predicted"/>
<comment type="caution">
    <text evidence="9">The sequence shown here is derived from an EMBL/GenBank/DDBJ whole genome shotgun (WGS) entry which is preliminary data.</text>
</comment>
<evidence type="ECO:0000259" key="8">
    <source>
        <dbReference type="PROSITE" id="PS51202"/>
    </source>
</evidence>
<dbReference type="Proteomes" id="UP000823638">
    <property type="component" value="Unassembled WGS sequence"/>
</dbReference>
<dbReference type="Gene3D" id="3.40.50.720">
    <property type="entry name" value="NAD(P)-binding Rossmann-like Domain"/>
    <property type="match status" value="2"/>
</dbReference>
<dbReference type="InterPro" id="IPR006037">
    <property type="entry name" value="RCK_C"/>
</dbReference>